<dbReference type="PANTHER" id="PTHR38396">
    <property type="entry name" value="TRANSMEMBRANE PROTEIN"/>
    <property type="match status" value="1"/>
</dbReference>
<organism evidence="2 3">
    <name type="scientific">Protea cynaroides</name>
    <dbReference type="NCBI Taxonomy" id="273540"/>
    <lineage>
        <taxon>Eukaryota</taxon>
        <taxon>Viridiplantae</taxon>
        <taxon>Streptophyta</taxon>
        <taxon>Embryophyta</taxon>
        <taxon>Tracheophyta</taxon>
        <taxon>Spermatophyta</taxon>
        <taxon>Magnoliopsida</taxon>
        <taxon>Proteales</taxon>
        <taxon>Proteaceae</taxon>
        <taxon>Protea</taxon>
    </lineage>
</organism>
<dbReference type="PANTHER" id="PTHR38396:SF1">
    <property type="entry name" value="TRANSMEMBRANE PROTEIN"/>
    <property type="match status" value="1"/>
</dbReference>
<keyword evidence="1" id="KW-0472">Membrane</keyword>
<evidence type="ECO:0000313" key="3">
    <source>
        <dbReference type="Proteomes" id="UP001141806"/>
    </source>
</evidence>
<accession>A0A9Q0K6E0</accession>
<dbReference type="EMBL" id="JAMYWD010000008">
    <property type="protein sequence ID" value="KAJ4963845.1"/>
    <property type="molecule type" value="Genomic_DNA"/>
</dbReference>
<gene>
    <name evidence="2" type="ORF">NE237_023784</name>
</gene>
<dbReference type="Proteomes" id="UP001141806">
    <property type="component" value="Unassembled WGS sequence"/>
</dbReference>
<keyword evidence="1" id="KW-0812">Transmembrane</keyword>
<proteinExistence type="predicted"/>
<name>A0A9Q0K6E0_9MAGN</name>
<keyword evidence="1" id="KW-1133">Transmembrane helix</keyword>
<comment type="caution">
    <text evidence="2">The sequence shown here is derived from an EMBL/GenBank/DDBJ whole genome shotgun (WGS) entry which is preliminary data.</text>
</comment>
<keyword evidence="3" id="KW-1185">Reference proteome</keyword>
<reference evidence="2" key="1">
    <citation type="journal article" date="2023" name="Plant J.">
        <title>The genome of the king protea, Protea cynaroides.</title>
        <authorList>
            <person name="Chang J."/>
            <person name="Duong T.A."/>
            <person name="Schoeman C."/>
            <person name="Ma X."/>
            <person name="Roodt D."/>
            <person name="Barker N."/>
            <person name="Li Z."/>
            <person name="Van de Peer Y."/>
            <person name="Mizrachi E."/>
        </authorList>
    </citation>
    <scope>NUCLEOTIDE SEQUENCE</scope>
    <source>
        <tissue evidence="2">Young leaves</tissue>
    </source>
</reference>
<evidence type="ECO:0000256" key="1">
    <source>
        <dbReference type="SAM" id="Phobius"/>
    </source>
</evidence>
<sequence>MPGRAFVLIFFFWALLSIVTPTLIFLSASSRATLDHKGEQSGGTSPRKMMGYVYGEESKTEMEAPVPAPETTTAHTSNAFWIPMVHMKSEHLNRVLMGLKEQREAILERQRL</sequence>
<feature type="transmembrane region" description="Helical" evidence="1">
    <location>
        <begin position="6"/>
        <end position="28"/>
    </location>
</feature>
<protein>
    <submittedName>
        <fullName evidence="2">Uncharacterized protein</fullName>
    </submittedName>
</protein>
<dbReference type="AlphaFoldDB" id="A0A9Q0K6E0"/>
<dbReference type="OrthoDB" id="1304015at2759"/>
<evidence type="ECO:0000313" key="2">
    <source>
        <dbReference type="EMBL" id="KAJ4963845.1"/>
    </source>
</evidence>